<organism evidence="2 3">
    <name type="scientific">Pisum sativum</name>
    <name type="common">Garden pea</name>
    <name type="synonym">Lathyrus oleraceus</name>
    <dbReference type="NCBI Taxonomy" id="3888"/>
    <lineage>
        <taxon>Eukaryota</taxon>
        <taxon>Viridiplantae</taxon>
        <taxon>Streptophyta</taxon>
        <taxon>Embryophyta</taxon>
        <taxon>Tracheophyta</taxon>
        <taxon>Spermatophyta</taxon>
        <taxon>Magnoliopsida</taxon>
        <taxon>eudicotyledons</taxon>
        <taxon>Gunneridae</taxon>
        <taxon>Pentapetalae</taxon>
        <taxon>rosids</taxon>
        <taxon>fabids</taxon>
        <taxon>Fabales</taxon>
        <taxon>Fabaceae</taxon>
        <taxon>Papilionoideae</taxon>
        <taxon>50 kb inversion clade</taxon>
        <taxon>NPAAA clade</taxon>
        <taxon>Hologalegina</taxon>
        <taxon>IRL clade</taxon>
        <taxon>Fabeae</taxon>
        <taxon>Lathyrus</taxon>
    </lineage>
</organism>
<reference evidence="2 3" key="1">
    <citation type="journal article" date="2022" name="Nat. Genet.">
        <title>Improved pea reference genome and pan-genome highlight genomic features and evolutionary characteristics.</title>
        <authorList>
            <person name="Yang T."/>
            <person name="Liu R."/>
            <person name="Luo Y."/>
            <person name="Hu S."/>
            <person name="Wang D."/>
            <person name="Wang C."/>
            <person name="Pandey M.K."/>
            <person name="Ge S."/>
            <person name="Xu Q."/>
            <person name="Li N."/>
            <person name="Li G."/>
            <person name="Huang Y."/>
            <person name="Saxena R.K."/>
            <person name="Ji Y."/>
            <person name="Li M."/>
            <person name="Yan X."/>
            <person name="He Y."/>
            <person name="Liu Y."/>
            <person name="Wang X."/>
            <person name="Xiang C."/>
            <person name="Varshney R.K."/>
            <person name="Ding H."/>
            <person name="Gao S."/>
            <person name="Zong X."/>
        </authorList>
    </citation>
    <scope>NUCLEOTIDE SEQUENCE [LARGE SCALE GENOMIC DNA]</scope>
    <source>
        <strain evidence="2 3">cv. Zhongwan 6</strain>
    </source>
</reference>
<proteinExistence type="predicted"/>
<dbReference type="AlphaFoldDB" id="A0A9D4Y1I7"/>
<evidence type="ECO:0000313" key="2">
    <source>
        <dbReference type="EMBL" id="KAI5431027.1"/>
    </source>
</evidence>
<keyword evidence="3" id="KW-1185">Reference proteome</keyword>
<evidence type="ECO:0000313" key="3">
    <source>
        <dbReference type="Proteomes" id="UP001058974"/>
    </source>
</evidence>
<dbReference type="Gramene" id="Psat03G0525000-T1">
    <property type="protein sequence ID" value="KAI5431027.1"/>
    <property type="gene ID" value="KIW84_035250"/>
</dbReference>
<evidence type="ECO:0000256" key="1">
    <source>
        <dbReference type="SAM" id="MobiDB-lite"/>
    </source>
</evidence>
<name>A0A9D4Y1I7_PEA</name>
<protein>
    <submittedName>
        <fullName evidence="2">Uncharacterized protein</fullName>
    </submittedName>
</protein>
<feature type="region of interest" description="Disordered" evidence="1">
    <location>
        <begin position="162"/>
        <end position="182"/>
    </location>
</feature>
<dbReference type="Proteomes" id="UP001058974">
    <property type="component" value="Chromosome 3"/>
</dbReference>
<accession>A0A9D4Y1I7</accession>
<dbReference type="PANTHER" id="PTHR48154">
    <property type="entry name" value="PROTEIN, PUTATIVE-RELATED"/>
    <property type="match status" value="1"/>
</dbReference>
<comment type="caution">
    <text evidence="2">The sequence shown here is derived from an EMBL/GenBank/DDBJ whole genome shotgun (WGS) entry which is preliminary data.</text>
</comment>
<sequence>MDYGRRNTKKYSFRCPNLRELRKLASFILDPLDFKQLHGKLLSILSTDVVEGLLSVLVHLLLWRTNNVYGGLRDLCPSLGSLEIIDSCGEFSNVPLIGTQGLESKDKDALIELLEDRVTKRQREPEVSSSSMPQPSITLKKIVHQFVLEKNQMKTSFETEIRRTRRKYAPSARSSNIVVRDP</sequence>
<dbReference type="EMBL" id="JAMSHJ010000003">
    <property type="protein sequence ID" value="KAI5431027.1"/>
    <property type="molecule type" value="Genomic_DNA"/>
</dbReference>
<feature type="compositionally biased region" description="Polar residues" evidence="1">
    <location>
        <begin position="172"/>
        <end position="182"/>
    </location>
</feature>
<dbReference type="PANTHER" id="PTHR48154:SF1">
    <property type="entry name" value="PROTEIN, PUTATIVE-RELATED"/>
    <property type="match status" value="1"/>
</dbReference>
<gene>
    <name evidence="2" type="ORF">KIW84_035250</name>
</gene>